<feature type="region of interest" description="Disordered" evidence="1">
    <location>
        <begin position="76"/>
        <end position="110"/>
    </location>
</feature>
<accession>A0A1E1KC46</accession>
<protein>
    <submittedName>
        <fullName evidence="2">Uncharacterized protein</fullName>
    </submittedName>
</protein>
<evidence type="ECO:0000313" key="2">
    <source>
        <dbReference type="EMBL" id="CZS95618.1"/>
    </source>
</evidence>
<name>A0A1E1KC46_9HELO</name>
<dbReference type="AlphaFoldDB" id="A0A1E1KC46"/>
<keyword evidence="3" id="KW-1185">Reference proteome</keyword>
<evidence type="ECO:0000256" key="1">
    <source>
        <dbReference type="SAM" id="MobiDB-lite"/>
    </source>
</evidence>
<dbReference type="Proteomes" id="UP000178912">
    <property type="component" value="Unassembled WGS sequence"/>
</dbReference>
<gene>
    <name evidence="2" type="ORF">RAG0_05222</name>
</gene>
<proteinExistence type="predicted"/>
<organism evidence="2 3">
    <name type="scientific">Rhynchosporium agropyri</name>
    <dbReference type="NCBI Taxonomy" id="914238"/>
    <lineage>
        <taxon>Eukaryota</taxon>
        <taxon>Fungi</taxon>
        <taxon>Dikarya</taxon>
        <taxon>Ascomycota</taxon>
        <taxon>Pezizomycotina</taxon>
        <taxon>Leotiomycetes</taxon>
        <taxon>Helotiales</taxon>
        <taxon>Ploettnerulaceae</taxon>
        <taxon>Rhynchosporium</taxon>
    </lineage>
</organism>
<sequence>MTSTHIYITSTVLALPNTLAQGRASSAQAGKLASWQAGTTVGERAQAEQSKKKKQEFDTPGQNQLIPLFWAQQGHWVRGKGQARPKPDQDQDQDSAVPGLVQVSTEDLLS</sequence>
<dbReference type="EMBL" id="FJUX01000023">
    <property type="protein sequence ID" value="CZS95618.1"/>
    <property type="molecule type" value="Genomic_DNA"/>
</dbReference>
<evidence type="ECO:0000313" key="3">
    <source>
        <dbReference type="Proteomes" id="UP000178912"/>
    </source>
</evidence>
<feature type="region of interest" description="Disordered" evidence="1">
    <location>
        <begin position="40"/>
        <end position="63"/>
    </location>
</feature>
<reference evidence="3" key="1">
    <citation type="submission" date="2016-03" db="EMBL/GenBank/DDBJ databases">
        <authorList>
            <person name="Guldener U."/>
        </authorList>
    </citation>
    <scope>NUCLEOTIDE SEQUENCE [LARGE SCALE GENOMIC DNA]</scope>
    <source>
        <strain evidence="3">04CH-RAC-A.6.1</strain>
    </source>
</reference>